<gene>
    <name evidence="4" type="ORF">PUP29_09530</name>
</gene>
<dbReference type="RefSeq" id="WP_353423162.1">
    <property type="nucleotide sequence ID" value="NZ_CP117826.1"/>
</dbReference>
<dbReference type="PRINTS" id="PR00455">
    <property type="entry name" value="HTHTETR"/>
</dbReference>
<dbReference type="SUPFAM" id="SSF46689">
    <property type="entry name" value="Homeodomain-like"/>
    <property type="match status" value="1"/>
</dbReference>
<accession>A0AAU8A6N1</accession>
<name>A0AAU8A6N1_9FIRM</name>
<dbReference type="Gene3D" id="1.10.357.10">
    <property type="entry name" value="Tetracycline Repressor, domain 2"/>
    <property type="match status" value="1"/>
</dbReference>
<feature type="domain" description="HTH tetR-type" evidence="3">
    <location>
        <begin position="4"/>
        <end position="64"/>
    </location>
</feature>
<dbReference type="InterPro" id="IPR009057">
    <property type="entry name" value="Homeodomain-like_sf"/>
</dbReference>
<dbReference type="InterPro" id="IPR050624">
    <property type="entry name" value="HTH-type_Tx_Regulator"/>
</dbReference>
<reference evidence="4" key="1">
    <citation type="submission" date="2023-02" db="EMBL/GenBank/DDBJ databases">
        <title>Gut commensal Christensenella minuta modulates host metabolism via a new class of secondary bile acids.</title>
        <authorList>
            <person name="Liu C."/>
        </authorList>
    </citation>
    <scope>NUCLEOTIDE SEQUENCE</scope>
    <source>
        <strain evidence="4">CA70</strain>
    </source>
</reference>
<dbReference type="GO" id="GO:0003677">
    <property type="term" value="F:DNA binding"/>
    <property type="evidence" value="ECO:0007669"/>
    <property type="project" value="UniProtKB-UniRule"/>
</dbReference>
<dbReference type="PROSITE" id="PS50977">
    <property type="entry name" value="HTH_TETR_2"/>
    <property type="match status" value="1"/>
</dbReference>
<sequence>MAGKDTKEKIKEIGLSLFRKHGFENVTINEICEKSGVNKHTFYYYFKSKDELLKDYYEFPYDIRTEYFVRMLNAKNYIEQLWLSYQPFFDHLGKSGPEIPRQLFIKNINHDVGTFRCDQRRKEHMELQTGIIGKAQAVGEIRNSSDPTTLCIMIHQIFVSALFMWCMHNGAFDLPLYVRSSIEALLDVKPELRAEPKMSLADIWKRDEKEIERDGERLKRHAEAAIRRMRKGTNKEKTV</sequence>
<organism evidence="4">
    <name type="scientific">Christensenella massiliensis</name>
    <dbReference type="NCBI Taxonomy" id="1805714"/>
    <lineage>
        <taxon>Bacteria</taxon>
        <taxon>Bacillati</taxon>
        <taxon>Bacillota</taxon>
        <taxon>Clostridia</taxon>
        <taxon>Christensenellales</taxon>
        <taxon>Christensenellaceae</taxon>
        <taxon>Christensenella</taxon>
    </lineage>
</organism>
<dbReference type="EMBL" id="CP117826">
    <property type="protein sequence ID" value="XCC61765.1"/>
    <property type="molecule type" value="Genomic_DNA"/>
</dbReference>
<dbReference type="InterPro" id="IPR001647">
    <property type="entry name" value="HTH_TetR"/>
</dbReference>
<evidence type="ECO:0000259" key="3">
    <source>
        <dbReference type="PROSITE" id="PS50977"/>
    </source>
</evidence>
<dbReference type="PANTHER" id="PTHR43479">
    <property type="entry name" value="ACREF/ENVCD OPERON REPRESSOR-RELATED"/>
    <property type="match status" value="1"/>
</dbReference>
<dbReference type="AlphaFoldDB" id="A0AAU8A6N1"/>
<protein>
    <submittedName>
        <fullName evidence="4">TetR/AcrR family transcriptional regulator</fullName>
    </submittedName>
</protein>
<feature type="DNA-binding region" description="H-T-H motif" evidence="2">
    <location>
        <begin position="27"/>
        <end position="46"/>
    </location>
</feature>
<evidence type="ECO:0000256" key="2">
    <source>
        <dbReference type="PROSITE-ProRule" id="PRU00335"/>
    </source>
</evidence>
<dbReference type="SUPFAM" id="SSF48498">
    <property type="entry name" value="Tetracyclin repressor-like, C-terminal domain"/>
    <property type="match status" value="1"/>
</dbReference>
<evidence type="ECO:0000313" key="4">
    <source>
        <dbReference type="EMBL" id="XCC61765.1"/>
    </source>
</evidence>
<dbReference type="PANTHER" id="PTHR43479:SF11">
    <property type="entry name" value="ACREF_ENVCD OPERON REPRESSOR-RELATED"/>
    <property type="match status" value="1"/>
</dbReference>
<keyword evidence="1 2" id="KW-0238">DNA-binding</keyword>
<proteinExistence type="predicted"/>
<evidence type="ECO:0000256" key="1">
    <source>
        <dbReference type="ARBA" id="ARBA00023125"/>
    </source>
</evidence>
<dbReference type="InterPro" id="IPR036271">
    <property type="entry name" value="Tet_transcr_reg_TetR-rel_C_sf"/>
</dbReference>
<dbReference type="Pfam" id="PF00440">
    <property type="entry name" value="TetR_N"/>
    <property type="match status" value="1"/>
</dbReference>